<dbReference type="eggNOG" id="ENOG5033GRU">
    <property type="taxonomic scope" value="Bacteria"/>
</dbReference>
<protein>
    <submittedName>
        <fullName evidence="2">Uncharacterized protein</fullName>
    </submittedName>
</protein>
<feature type="transmembrane region" description="Helical" evidence="1">
    <location>
        <begin position="122"/>
        <end position="146"/>
    </location>
</feature>
<dbReference type="KEGG" id="cpae:CPAST_c17010"/>
<keyword evidence="5" id="KW-1185">Reference proteome</keyword>
<gene>
    <name evidence="2" type="ORF">CLPA_c17010</name>
    <name evidence="3" type="ORF">CP6013_01480</name>
</gene>
<feature type="transmembrane region" description="Helical" evidence="1">
    <location>
        <begin position="278"/>
        <end position="297"/>
    </location>
</feature>
<evidence type="ECO:0000313" key="4">
    <source>
        <dbReference type="Proteomes" id="UP000028042"/>
    </source>
</evidence>
<organism evidence="2 5">
    <name type="scientific">Clostridium pasteurianum DSM 525 = ATCC 6013</name>
    <dbReference type="NCBI Taxonomy" id="1262449"/>
    <lineage>
        <taxon>Bacteria</taxon>
        <taxon>Bacillati</taxon>
        <taxon>Bacillota</taxon>
        <taxon>Clostridia</taxon>
        <taxon>Eubacteriales</taxon>
        <taxon>Clostridiaceae</taxon>
        <taxon>Clostridium</taxon>
    </lineage>
</organism>
<dbReference type="InterPro" id="IPR045691">
    <property type="entry name" value="DUF6056"/>
</dbReference>
<feature type="transmembrane region" description="Helical" evidence="1">
    <location>
        <begin position="177"/>
        <end position="193"/>
    </location>
</feature>
<evidence type="ECO:0000313" key="3">
    <source>
        <dbReference type="EMBL" id="KRU12233.1"/>
    </source>
</evidence>
<feature type="transmembrane region" description="Helical" evidence="1">
    <location>
        <begin position="199"/>
        <end position="215"/>
    </location>
</feature>
<dbReference type="EMBL" id="JPGY02000001">
    <property type="protein sequence ID" value="KRU12233.1"/>
    <property type="molecule type" value="Genomic_DNA"/>
</dbReference>
<keyword evidence="1" id="KW-0812">Transmembrane</keyword>
<evidence type="ECO:0000256" key="1">
    <source>
        <dbReference type="SAM" id="Phobius"/>
    </source>
</evidence>
<feature type="transmembrane region" description="Helical" evidence="1">
    <location>
        <begin position="457"/>
        <end position="476"/>
    </location>
</feature>
<feature type="transmembrane region" description="Helical" evidence="1">
    <location>
        <begin position="20"/>
        <end position="38"/>
    </location>
</feature>
<feature type="transmembrane region" description="Helical" evidence="1">
    <location>
        <begin position="400"/>
        <end position="423"/>
    </location>
</feature>
<dbReference type="AlphaFoldDB" id="A0A0H3J1K7"/>
<reference evidence="3 4" key="3">
    <citation type="journal article" name="Genome Announc.">
        <title>Improved Draft Genome Sequence of Clostridium pasteurianum Strain ATCC 6013 (DSM 525) Using a Hybrid Next-Generation Sequencing Approach.</title>
        <authorList>
            <person name="Pyne M.E."/>
            <person name="Utturkar S."/>
            <person name="Brown S.D."/>
            <person name="Moo-Young M."/>
            <person name="Chung D.A."/>
            <person name="Chou C.P."/>
        </authorList>
    </citation>
    <scope>NUCLEOTIDE SEQUENCE [LARGE SCALE GENOMIC DNA]</scope>
    <source>
        <strain evidence="3 4">ATCC 6013</strain>
    </source>
</reference>
<evidence type="ECO:0000313" key="5">
    <source>
        <dbReference type="Proteomes" id="UP000030905"/>
    </source>
</evidence>
<dbReference type="Proteomes" id="UP000028042">
    <property type="component" value="Unassembled WGS sequence"/>
</dbReference>
<keyword evidence="1" id="KW-1133">Transmembrane helix</keyword>
<feature type="transmembrane region" description="Helical" evidence="1">
    <location>
        <begin position="222"/>
        <end position="244"/>
    </location>
</feature>
<feature type="transmembrane region" description="Helical" evidence="1">
    <location>
        <begin position="152"/>
        <end position="170"/>
    </location>
</feature>
<dbReference type="GeneID" id="93073863"/>
<proteinExistence type="predicted"/>
<dbReference type="EMBL" id="CP009268">
    <property type="protein sequence ID" value="AJA51759.1"/>
    <property type="molecule type" value="Genomic_DNA"/>
</dbReference>
<accession>A0A0H3J1K7</accession>
<name>A0A0H3J1K7_CLOPA</name>
<feature type="transmembrane region" description="Helical" evidence="1">
    <location>
        <begin position="429"/>
        <end position="445"/>
    </location>
</feature>
<dbReference type="Pfam" id="PF19528">
    <property type="entry name" value="DUF6056"/>
    <property type="match status" value="1"/>
</dbReference>
<keyword evidence="1" id="KW-0472">Membrane</keyword>
<dbReference type="RefSeq" id="WP_003443687.1">
    <property type="nucleotide sequence ID" value="NZ_ANZB01000004.1"/>
</dbReference>
<feature type="transmembrane region" description="Helical" evidence="1">
    <location>
        <begin position="309"/>
        <end position="329"/>
    </location>
</feature>
<feature type="transmembrane region" description="Helical" evidence="1">
    <location>
        <begin position="375"/>
        <end position="393"/>
    </location>
</feature>
<dbReference type="Proteomes" id="UP000030905">
    <property type="component" value="Chromosome"/>
</dbReference>
<evidence type="ECO:0000313" key="2">
    <source>
        <dbReference type="EMBL" id="AJA51759.1"/>
    </source>
</evidence>
<reference evidence="2 5" key="1">
    <citation type="journal article" date="2015" name="Genome Announc.">
        <title>Complete Genome Sequence of the Nitrogen-Fixing and Solvent-Producing Clostridium pasteurianum DSM 525.</title>
        <authorList>
            <person name="Poehlein A."/>
            <person name="Grosse-Honebrink A."/>
            <person name="Zhang Y."/>
            <person name="Minton N.P."/>
            <person name="Daniel R."/>
        </authorList>
    </citation>
    <scope>NUCLEOTIDE SEQUENCE [LARGE SCALE GENOMIC DNA]</scope>
    <source>
        <strain evidence="2">DSM 525</strain>
        <strain evidence="5">DSM 525 / ATCC 6013</strain>
    </source>
</reference>
<dbReference type="PATRIC" id="fig|1262449.3.peg.1536"/>
<dbReference type="KEGG" id="cpat:CLPA_c17010"/>
<feature type="transmembrane region" description="Helical" evidence="1">
    <location>
        <begin position="92"/>
        <end position="110"/>
    </location>
</feature>
<reference evidence="3" key="2">
    <citation type="submission" date="2015-10" db="EMBL/GenBank/DDBJ databases">
        <title>Improved Draft Genome Sequence of Clostridium pasteurianum Strain ATCC 6013 (DSM 525) Using a Hybrid Next-Generation Sequencing Approach.</title>
        <authorList>
            <person name="Pyne M.E."/>
            <person name="Utturkar S.M."/>
            <person name="Brown S.D."/>
            <person name="Moo-Young M."/>
            <person name="Chung D.A."/>
            <person name="Chou P.C."/>
        </authorList>
    </citation>
    <scope>NUCLEOTIDE SEQUENCE</scope>
    <source>
        <strain evidence="3">ATCC 6013</strain>
    </source>
</reference>
<sequence>MINKYMVIGNKKNEYLNKILSMAPFFILLISMIILHRFEKMQPGDDYWFQQIPPKYTFFKYVEWRYFDWSGRVSVESVLYFIFKDSGELWKIINPIVITIFAYAISRIVLGRKEYQDRKNILLNSYICVGWLFISMAVLKASIFWMTGSINYLWPVTAGLLAIIPFRDALMKEYKGKISMVLYLLPAIFAAFGQEQTTLVIVAFSTLINIYIFIRDKKIYKYLIFQNVIMIIGAIVILLAPGNFNRNHIEMNNWLPNYLLYSKWEIGFYGIQWLFNNLLNDCRVIFMLLIAIVSIALYRKNNNKIRKKISVLIPIAACILIIVGILFSLNNVIPKPIIEKINFPADYNIIWSNLSNIFFDFNLPFSLSVKSALKFFLWSVIVVLIPYFILYLYDFKIKGFYTALIYIAGICTAVVMFLSPTIYVSGQRTLFVLATLFFLTFIIILKDQKYLLKKRYLILFIIIPIIKYIFILEYLIHIK</sequence>